<keyword evidence="7" id="KW-1185">Reference proteome</keyword>
<evidence type="ECO:0000313" key="6">
    <source>
        <dbReference type="EMBL" id="THE33988.1"/>
    </source>
</evidence>
<dbReference type="CDD" id="cd02966">
    <property type="entry name" value="TlpA_like_family"/>
    <property type="match status" value="1"/>
</dbReference>
<gene>
    <name evidence="6" type="ORF">DJ535_22420</name>
</gene>
<accession>A0ABY2PNQ8</accession>
<dbReference type="EMBL" id="QFVP01000020">
    <property type="protein sequence ID" value="THE33988.1"/>
    <property type="molecule type" value="Genomic_DNA"/>
</dbReference>
<dbReference type="SUPFAM" id="SSF52833">
    <property type="entry name" value="Thioredoxin-like"/>
    <property type="match status" value="1"/>
</dbReference>
<keyword evidence="4" id="KW-0676">Redox-active center</keyword>
<dbReference type="PANTHER" id="PTHR42852:SF6">
    <property type="entry name" value="THIOL:DISULFIDE INTERCHANGE PROTEIN DSBE"/>
    <property type="match status" value="1"/>
</dbReference>
<evidence type="ECO:0000256" key="2">
    <source>
        <dbReference type="ARBA" id="ARBA00022748"/>
    </source>
</evidence>
<evidence type="ECO:0000256" key="4">
    <source>
        <dbReference type="ARBA" id="ARBA00023284"/>
    </source>
</evidence>
<dbReference type="InterPro" id="IPR050553">
    <property type="entry name" value="Thioredoxin_ResA/DsbE_sf"/>
</dbReference>
<proteinExistence type="predicted"/>
<keyword evidence="2" id="KW-0201">Cytochrome c-type biogenesis</keyword>
<organism evidence="6 7">
    <name type="scientific">Citrobacter murliniae</name>
    <dbReference type="NCBI Taxonomy" id="67829"/>
    <lineage>
        <taxon>Bacteria</taxon>
        <taxon>Pseudomonadati</taxon>
        <taxon>Pseudomonadota</taxon>
        <taxon>Gammaproteobacteria</taxon>
        <taxon>Enterobacterales</taxon>
        <taxon>Enterobacteriaceae</taxon>
        <taxon>Citrobacter</taxon>
        <taxon>Citrobacter freundii complex</taxon>
    </lineage>
</organism>
<dbReference type="Gene3D" id="3.40.30.10">
    <property type="entry name" value="Glutaredoxin"/>
    <property type="match status" value="1"/>
</dbReference>
<dbReference type="Pfam" id="PF08534">
    <property type="entry name" value="Redoxin"/>
    <property type="match status" value="1"/>
</dbReference>
<comment type="caution">
    <text evidence="6">The sequence shown here is derived from an EMBL/GenBank/DDBJ whole genome shotgun (WGS) entry which is preliminary data.</text>
</comment>
<evidence type="ECO:0000256" key="3">
    <source>
        <dbReference type="ARBA" id="ARBA00023157"/>
    </source>
</evidence>
<protein>
    <submittedName>
        <fullName evidence="6">Thioredoxin</fullName>
    </submittedName>
</protein>
<feature type="domain" description="Thioredoxin" evidence="5">
    <location>
        <begin position="46"/>
        <end position="183"/>
    </location>
</feature>
<comment type="subcellular location">
    <subcellularLocation>
        <location evidence="1">Cell envelope</location>
    </subcellularLocation>
</comment>
<evidence type="ECO:0000313" key="7">
    <source>
        <dbReference type="Proteomes" id="UP000306790"/>
    </source>
</evidence>
<dbReference type="PROSITE" id="PS51352">
    <property type="entry name" value="THIOREDOXIN_2"/>
    <property type="match status" value="1"/>
</dbReference>
<evidence type="ECO:0000259" key="5">
    <source>
        <dbReference type="PROSITE" id="PS51352"/>
    </source>
</evidence>
<sequence length="184" mass="20273">MGCLPIVLSVCNMANIRARRLINMRWTNVLILAVLVLMSGCKEEKLAVGQQAPALATFDMQGRESGLEHWRGKAVYLNFWSAGCGGCLAEMDALEALSKKWGDKVVVVAVNTDPATVMIDGLLAKHQVSYPVLRDQLKISQERYQVIGTPTSVLIDREGRVLELHQGMRKPPELEATFARLAAL</sequence>
<dbReference type="InterPro" id="IPR036249">
    <property type="entry name" value="Thioredoxin-like_sf"/>
</dbReference>
<dbReference type="PANTHER" id="PTHR42852">
    <property type="entry name" value="THIOL:DISULFIDE INTERCHANGE PROTEIN DSBE"/>
    <property type="match status" value="1"/>
</dbReference>
<dbReference type="Proteomes" id="UP000306790">
    <property type="component" value="Unassembled WGS sequence"/>
</dbReference>
<keyword evidence="3" id="KW-1015">Disulfide bond</keyword>
<dbReference type="InterPro" id="IPR013740">
    <property type="entry name" value="Redoxin"/>
</dbReference>
<name>A0ABY2PNQ8_9ENTR</name>
<dbReference type="InterPro" id="IPR013766">
    <property type="entry name" value="Thioredoxin_domain"/>
</dbReference>
<reference evidence="6 7" key="1">
    <citation type="submission" date="2018-05" db="EMBL/GenBank/DDBJ databases">
        <title>Isolation and genomic analyses of lactose-positive bacteria from faecal samples of preterm neonates.</title>
        <authorList>
            <person name="Chen Y."/>
            <person name="Brook T.C."/>
            <person name="O'Neill I."/>
            <person name="Soe C.Z."/>
            <person name="Hall L.J."/>
            <person name="Hoyles L."/>
        </authorList>
    </citation>
    <scope>NUCLEOTIDE SEQUENCE [LARGE SCALE GENOMIC DNA]</scope>
    <source>
        <strain evidence="6 7">P080C CL</strain>
    </source>
</reference>
<evidence type="ECO:0000256" key="1">
    <source>
        <dbReference type="ARBA" id="ARBA00004196"/>
    </source>
</evidence>